<gene>
    <name evidence="2" type="ORF">CGSHiR3021_00050</name>
</gene>
<proteinExistence type="predicted"/>
<evidence type="ECO:0000313" key="3">
    <source>
        <dbReference type="Proteomes" id="UP000005596"/>
    </source>
</evidence>
<protein>
    <submittedName>
        <fullName evidence="2">Uncharacterized protein</fullName>
    </submittedName>
</protein>
<sequence length="171" mass="20409">MKKYLLSLPLFFISFQAMGGGDTELSDAKQMSKFYRESRVEIKKTHSPIFMEWKYKYDLLQAQYDKVESDFQNRSTKGSMKKSGTTLTDDEYRQLIHNIDGKKTVSRYYPDENTWMNLRFYNPLDKKIRKIEIKFIEDINRYKDATNETLAKILFSEIFIGVYLMKTRIKV</sequence>
<dbReference type="EMBL" id="AAZJ01000029">
    <property type="protein sequence ID" value="EDK12771.1"/>
    <property type="molecule type" value="Genomic_DNA"/>
</dbReference>
<reference evidence="2 3" key="1">
    <citation type="journal article" date="2007" name="Genome Biol.">
        <title>Characterization and modeling of the Haemophilus influenzae core and supragenomes based on the complete genomic sequences of Rd and 12 clinical nontypeable strains.</title>
        <authorList>
            <person name="Hogg J.S."/>
            <person name="Hu F.Z."/>
            <person name="Janto B."/>
            <person name="Boissy R."/>
            <person name="Hayes J."/>
            <person name="Keefe R."/>
            <person name="Post J.C."/>
            <person name="Ehrlich G.D."/>
        </authorList>
    </citation>
    <scope>NUCLEOTIDE SEQUENCE [LARGE SCALE GENOMIC DNA]</scope>
    <source>
        <strain evidence="2 3">22.4-21</strain>
    </source>
</reference>
<dbReference type="Proteomes" id="UP000005596">
    <property type="component" value="Unassembled WGS sequence"/>
</dbReference>
<dbReference type="BioCyc" id="HINF375063:G119K-2300-MONOMER"/>
<organism evidence="2 3">
    <name type="scientific">Haemophilus influenzae 22.4-21</name>
    <dbReference type="NCBI Taxonomy" id="375063"/>
    <lineage>
        <taxon>Bacteria</taxon>
        <taxon>Pseudomonadati</taxon>
        <taxon>Pseudomonadota</taxon>
        <taxon>Gammaproteobacteria</taxon>
        <taxon>Pasteurellales</taxon>
        <taxon>Pasteurellaceae</taxon>
        <taxon>Haemophilus</taxon>
    </lineage>
</organism>
<name>A4P1E1_HAEIF</name>
<evidence type="ECO:0000313" key="2">
    <source>
        <dbReference type="EMBL" id="EDK12771.1"/>
    </source>
</evidence>
<feature type="chain" id="PRO_5002672268" evidence="1">
    <location>
        <begin position="20"/>
        <end position="171"/>
    </location>
</feature>
<dbReference type="AlphaFoldDB" id="A4P1E1"/>
<feature type="signal peptide" evidence="1">
    <location>
        <begin position="1"/>
        <end position="19"/>
    </location>
</feature>
<keyword evidence="1" id="KW-0732">Signal</keyword>
<accession>A4P1E1</accession>
<evidence type="ECO:0000256" key="1">
    <source>
        <dbReference type="SAM" id="SignalP"/>
    </source>
</evidence>